<reference evidence="1" key="1">
    <citation type="submission" date="2023-07" db="EMBL/GenBank/DDBJ databases">
        <title>Genome content predicts the carbon catabolic preferences of heterotrophic bacteria.</title>
        <authorList>
            <person name="Gralka M."/>
        </authorList>
    </citation>
    <scope>NUCLEOTIDE SEQUENCE</scope>
    <source>
        <strain evidence="1">4G09</strain>
    </source>
</reference>
<dbReference type="EMBL" id="JAUYVT010000013">
    <property type="protein sequence ID" value="MDP2565719.1"/>
    <property type="molecule type" value="Genomic_DNA"/>
</dbReference>
<keyword evidence="2" id="KW-1185">Reference proteome</keyword>
<name>A0ABT9FG16_9GAMM</name>
<comment type="caution">
    <text evidence="1">The sequence shown here is derived from an EMBL/GenBank/DDBJ whole genome shotgun (WGS) entry which is preliminary data.</text>
</comment>
<accession>A0ABT9FG16</accession>
<gene>
    <name evidence="1" type="ORF">Q8W34_13820</name>
</gene>
<dbReference type="Proteomes" id="UP001177212">
    <property type="component" value="Unassembled WGS sequence"/>
</dbReference>
<protein>
    <submittedName>
        <fullName evidence="1">Uncharacterized protein</fullName>
    </submittedName>
</protein>
<dbReference type="RefSeq" id="WP_305472449.1">
    <property type="nucleotide sequence ID" value="NZ_JAUYVT010000013.1"/>
</dbReference>
<organism evidence="1 2">
    <name type="scientific">Pseudoalteromonas marina</name>
    <dbReference type="NCBI Taxonomy" id="267375"/>
    <lineage>
        <taxon>Bacteria</taxon>
        <taxon>Pseudomonadati</taxon>
        <taxon>Pseudomonadota</taxon>
        <taxon>Gammaproteobacteria</taxon>
        <taxon>Alteromonadales</taxon>
        <taxon>Pseudoalteromonadaceae</taxon>
        <taxon>Pseudoalteromonas</taxon>
    </lineage>
</organism>
<proteinExistence type="predicted"/>
<evidence type="ECO:0000313" key="2">
    <source>
        <dbReference type="Proteomes" id="UP001177212"/>
    </source>
</evidence>
<evidence type="ECO:0000313" key="1">
    <source>
        <dbReference type="EMBL" id="MDP2565719.1"/>
    </source>
</evidence>
<sequence>MKLKEQVDGKWESISSFMPQIPNGQTVYSSRTFTDKVWLIKITGKRYESIERAEQALNPK</sequence>